<feature type="transmembrane region" description="Helical" evidence="8">
    <location>
        <begin position="108"/>
        <end position="129"/>
    </location>
</feature>
<dbReference type="Gene3D" id="1.20.1720.10">
    <property type="entry name" value="Multidrug resistance protein D"/>
    <property type="match status" value="1"/>
</dbReference>
<protein>
    <submittedName>
        <fullName evidence="10">Multidrug resistance protein Stp</fullName>
    </submittedName>
</protein>
<feature type="transmembrane region" description="Helical" evidence="8">
    <location>
        <begin position="203"/>
        <end position="221"/>
    </location>
</feature>
<evidence type="ECO:0000313" key="11">
    <source>
        <dbReference type="Proteomes" id="UP000175744"/>
    </source>
</evidence>
<evidence type="ECO:0000259" key="9">
    <source>
        <dbReference type="PROSITE" id="PS50850"/>
    </source>
</evidence>
<feature type="transmembrane region" description="Helical" evidence="8">
    <location>
        <begin position="171"/>
        <end position="191"/>
    </location>
</feature>
<dbReference type="STRING" id="1121290.CLAOCE_13150"/>
<gene>
    <name evidence="10" type="primary">stp_2</name>
    <name evidence="10" type="ORF">CLOACE_13150</name>
</gene>
<keyword evidence="4" id="KW-1003">Cell membrane</keyword>
<dbReference type="PATRIC" id="fig|1121290.3.peg.1294"/>
<dbReference type="AlphaFoldDB" id="A0A1E8EZD5"/>
<feature type="transmembrane region" description="Helical" evidence="8">
    <location>
        <begin position="83"/>
        <end position="102"/>
    </location>
</feature>
<keyword evidence="6 8" id="KW-1133">Transmembrane helix</keyword>
<evidence type="ECO:0000256" key="8">
    <source>
        <dbReference type="SAM" id="Phobius"/>
    </source>
</evidence>
<feature type="transmembrane region" description="Helical" evidence="8">
    <location>
        <begin position="359"/>
        <end position="378"/>
    </location>
</feature>
<dbReference type="PROSITE" id="PS50850">
    <property type="entry name" value="MFS"/>
    <property type="match status" value="1"/>
</dbReference>
<keyword evidence="5 8" id="KW-0812">Transmembrane</keyword>
<feature type="transmembrane region" description="Helical" evidence="8">
    <location>
        <begin position="227"/>
        <end position="248"/>
    </location>
</feature>
<feature type="transmembrane region" description="Helical" evidence="8">
    <location>
        <begin position="15"/>
        <end position="39"/>
    </location>
</feature>
<feature type="transmembrane region" description="Helical" evidence="8">
    <location>
        <begin position="334"/>
        <end position="353"/>
    </location>
</feature>
<dbReference type="InterPro" id="IPR020846">
    <property type="entry name" value="MFS_dom"/>
</dbReference>
<accession>A0A1E8EZD5</accession>
<dbReference type="CDD" id="cd17321">
    <property type="entry name" value="MFS_MMR_MDR_like"/>
    <property type="match status" value="1"/>
</dbReference>
<feature type="transmembrane region" description="Helical" evidence="8">
    <location>
        <begin position="441"/>
        <end position="466"/>
    </location>
</feature>
<keyword evidence="7 8" id="KW-0472">Membrane</keyword>
<comment type="subcellular location">
    <subcellularLocation>
        <location evidence="1">Cell membrane</location>
        <topology evidence="1">Multi-pass membrane protein</topology>
    </subcellularLocation>
</comment>
<dbReference type="GO" id="GO:0005886">
    <property type="term" value="C:plasma membrane"/>
    <property type="evidence" value="ECO:0007669"/>
    <property type="project" value="UniProtKB-SubCell"/>
</dbReference>
<comment type="similarity">
    <text evidence="2">Belongs to the major facilitator superfamily. EmrB family.</text>
</comment>
<dbReference type="InterPro" id="IPR036259">
    <property type="entry name" value="MFS_trans_sf"/>
</dbReference>
<evidence type="ECO:0000256" key="3">
    <source>
        <dbReference type="ARBA" id="ARBA00022448"/>
    </source>
</evidence>
<keyword evidence="3" id="KW-0813">Transport</keyword>
<dbReference type="FunFam" id="1.20.1720.10:FF:000021">
    <property type="entry name" value="Drug resistance transporter, EmrB/QacA subfamily"/>
    <property type="match status" value="1"/>
</dbReference>
<dbReference type="OrthoDB" id="102502at2"/>
<dbReference type="SUPFAM" id="SSF103473">
    <property type="entry name" value="MFS general substrate transporter"/>
    <property type="match status" value="1"/>
</dbReference>
<dbReference type="EMBL" id="LZFO01000016">
    <property type="protein sequence ID" value="OFI06060.1"/>
    <property type="molecule type" value="Genomic_DNA"/>
</dbReference>
<feature type="transmembrane region" description="Helical" evidence="8">
    <location>
        <begin position="269"/>
        <end position="293"/>
    </location>
</feature>
<dbReference type="PANTHER" id="PTHR42718">
    <property type="entry name" value="MAJOR FACILITATOR SUPERFAMILY MULTIDRUG TRANSPORTER MFSC"/>
    <property type="match status" value="1"/>
</dbReference>
<feature type="transmembrane region" description="Helical" evidence="8">
    <location>
        <begin position="305"/>
        <end position="327"/>
    </location>
</feature>
<dbReference type="Pfam" id="PF07690">
    <property type="entry name" value="MFS_1"/>
    <property type="match status" value="1"/>
</dbReference>
<dbReference type="PANTHER" id="PTHR42718:SF9">
    <property type="entry name" value="MAJOR FACILITATOR SUPERFAMILY MULTIDRUG TRANSPORTER MFSC"/>
    <property type="match status" value="1"/>
</dbReference>
<evidence type="ECO:0000313" key="10">
    <source>
        <dbReference type="EMBL" id="OFI06060.1"/>
    </source>
</evidence>
<feature type="transmembrane region" description="Helical" evidence="8">
    <location>
        <begin position="51"/>
        <end position="71"/>
    </location>
</feature>
<feature type="transmembrane region" description="Helical" evidence="8">
    <location>
        <begin position="399"/>
        <end position="421"/>
    </location>
</feature>
<evidence type="ECO:0000256" key="1">
    <source>
        <dbReference type="ARBA" id="ARBA00004651"/>
    </source>
</evidence>
<feature type="transmembrane region" description="Helical" evidence="8">
    <location>
        <begin position="141"/>
        <end position="165"/>
    </location>
</feature>
<dbReference type="Proteomes" id="UP000175744">
    <property type="component" value="Unassembled WGS sequence"/>
</dbReference>
<dbReference type="InterPro" id="IPR004638">
    <property type="entry name" value="EmrB-like"/>
</dbReference>
<evidence type="ECO:0000256" key="5">
    <source>
        <dbReference type="ARBA" id="ARBA00022692"/>
    </source>
</evidence>
<reference evidence="10 11" key="1">
    <citation type="submission" date="2016-06" db="EMBL/GenBank/DDBJ databases">
        <title>Genome sequence of Clostridium acetireducens DSM 10703.</title>
        <authorList>
            <person name="Poehlein A."/>
            <person name="Fluechter S."/>
            <person name="Duerre P."/>
            <person name="Daniel R."/>
        </authorList>
    </citation>
    <scope>NUCLEOTIDE SEQUENCE [LARGE SCALE GENOMIC DNA]</scope>
    <source>
        <strain evidence="10 11">DSM 10703</strain>
    </source>
</reference>
<feature type="domain" description="Major facilitator superfamily (MFS) profile" evidence="9">
    <location>
        <begin position="17"/>
        <end position="472"/>
    </location>
</feature>
<dbReference type="NCBIfam" id="TIGR00711">
    <property type="entry name" value="efflux_EmrB"/>
    <property type="match status" value="1"/>
</dbReference>
<organism evidence="10 11">
    <name type="scientific">Clostridium acetireducens DSM 10703</name>
    <dbReference type="NCBI Taxonomy" id="1121290"/>
    <lineage>
        <taxon>Bacteria</taxon>
        <taxon>Bacillati</taxon>
        <taxon>Bacillota</taxon>
        <taxon>Clostridia</taxon>
        <taxon>Eubacteriales</taxon>
        <taxon>Clostridiaceae</taxon>
        <taxon>Clostridium</taxon>
    </lineage>
</organism>
<sequence>MEANLQQDKIYKNRWFILAIVVMQPFMACLDGSIINVALPVMAKSFNVSMASIEWVVTTYLIMISATILIFGRIADIKGKGTVFKCGLVMFAFGSLLCGFPFSLEFLVFSRVVQALGASMTMATNQGIITQVFPSNERGRALGISGVFVALGTMTGPPLGGLIISFFHWKYIFLINVPVGIITFIFSMKILPKNEFQDEKMDSKGASLFFICIVTLFLAMITGQQVGYNNIFIIISFILSLFSFIYFISVEKRSEQPMLELSIFKNKVFSINVFLAFIAYSSLSCINIIHPFYLQDVLKISPGKAGLIMITHPVVLSLVAPISGYVSDKIGSKILTLAGLFFQGAGIFLLSTLKENSDLAYIIAFIAVSALGSGLFESPNNSLVMSTVPKNKLGIAGSINALVRNLGFIFGVSCATTILYNKMSYKIGYKVLSYVPGRDDVFIYGMKWVYISASIFCFIGFTISLIDKIKINSKKSSGKVA</sequence>
<evidence type="ECO:0000256" key="2">
    <source>
        <dbReference type="ARBA" id="ARBA00008537"/>
    </source>
</evidence>
<evidence type="ECO:0000256" key="7">
    <source>
        <dbReference type="ARBA" id="ARBA00023136"/>
    </source>
</evidence>
<comment type="caution">
    <text evidence="10">The sequence shown here is derived from an EMBL/GenBank/DDBJ whole genome shotgun (WGS) entry which is preliminary data.</text>
</comment>
<dbReference type="PRINTS" id="PR01036">
    <property type="entry name" value="TCRTETB"/>
</dbReference>
<dbReference type="GO" id="GO:0022857">
    <property type="term" value="F:transmembrane transporter activity"/>
    <property type="evidence" value="ECO:0007669"/>
    <property type="project" value="InterPro"/>
</dbReference>
<name>A0A1E8EZD5_9CLOT</name>
<dbReference type="InterPro" id="IPR011701">
    <property type="entry name" value="MFS"/>
</dbReference>
<dbReference type="Gene3D" id="1.20.1250.20">
    <property type="entry name" value="MFS general substrate transporter like domains"/>
    <property type="match status" value="1"/>
</dbReference>
<keyword evidence="11" id="KW-1185">Reference proteome</keyword>
<dbReference type="RefSeq" id="WP_070110306.1">
    <property type="nucleotide sequence ID" value="NZ_LZFO01000016.1"/>
</dbReference>
<proteinExistence type="inferred from homology"/>
<evidence type="ECO:0000256" key="6">
    <source>
        <dbReference type="ARBA" id="ARBA00022989"/>
    </source>
</evidence>
<evidence type="ECO:0000256" key="4">
    <source>
        <dbReference type="ARBA" id="ARBA00022475"/>
    </source>
</evidence>